<feature type="compositionally biased region" description="Polar residues" evidence="1">
    <location>
        <begin position="28"/>
        <end position="50"/>
    </location>
</feature>
<name>A0ABU2FJE4_9EURY</name>
<gene>
    <name evidence="2" type="ORF">NDI86_01960</name>
</gene>
<accession>A0ABU2FJE4</accession>
<evidence type="ECO:0000313" key="2">
    <source>
        <dbReference type="EMBL" id="MDS0280868.1"/>
    </source>
</evidence>
<organism evidence="2 3">
    <name type="scientific">Haloarcula onubensis</name>
    <dbReference type="NCBI Taxonomy" id="2950539"/>
    <lineage>
        <taxon>Archaea</taxon>
        <taxon>Methanobacteriati</taxon>
        <taxon>Methanobacteriota</taxon>
        <taxon>Stenosarchaea group</taxon>
        <taxon>Halobacteria</taxon>
        <taxon>Halobacteriales</taxon>
        <taxon>Haloarculaceae</taxon>
        <taxon>Haloarcula</taxon>
    </lineage>
</organism>
<evidence type="ECO:0000256" key="1">
    <source>
        <dbReference type="SAM" id="MobiDB-lite"/>
    </source>
</evidence>
<dbReference type="Proteomes" id="UP001268864">
    <property type="component" value="Unassembled WGS sequence"/>
</dbReference>
<dbReference type="RefSeq" id="WP_310898713.1">
    <property type="nucleotide sequence ID" value="NZ_JAMQOS010000001.1"/>
</dbReference>
<evidence type="ECO:0000313" key="3">
    <source>
        <dbReference type="Proteomes" id="UP001268864"/>
    </source>
</evidence>
<proteinExistence type="predicted"/>
<reference evidence="2 3" key="1">
    <citation type="submission" date="2022-06" db="EMBL/GenBank/DDBJ databases">
        <title>Halomicroarcula sp. a new haloarchaeum isolate from saline soil.</title>
        <authorList>
            <person name="Strakova D."/>
            <person name="Galisteo C."/>
            <person name="Sanchez-Porro C."/>
            <person name="Ventosa A."/>
        </authorList>
    </citation>
    <scope>NUCLEOTIDE SEQUENCE [LARGE SCALE GENOMIC DNA]</scope>
    <source>
        <strain evidence="2 3">S3CR25-11</strain>
    </source>
</reference>
<feature type="region of interest" description="Disordered" evidence="1">
    <location>
        <begin position="28"/>
        <end position="71"/>
    </location>
</feature>
<comment type="caution">
    <text evidence="2">The sequence shown here is derived from an EMBL/GenBank/DDBJ whole genome shotgun (WGS) entry which is preliminary data.</text>
</comment>
<dbReference type="PROSITE" id="PS51257">
    <property type="entry name" value="PROKAR_LIPOPROTEIN"/>
    <property type="match status" value="1"/>
</dbReference>
<protein>
    <recommendedName>
        <fullName evidence="4">Lipoprotein</fullName>
    </recommendedName>
</protein>
<sequence>MTKKINTNSLLKILVCLIIVLSGCSSISQNDGPSTPSVQTDYESKITTGTDSRDPSDNLPERSANGNNSTNLNKTEKISVFANTYQEYINNSQGVNIITYSISDDNNSVTIRYFINNSWPVAEDIRLALSYVAHANDYSGDTFASVTDSFIPQRINYVGVLKSKQEVYSYRYINKSMVDNYRQNKWNKTQYVLSFYDTVTYGPAANSSVERIE</sequence>
<feature type="compositionally biased region" description="Basic and acidic residues" evidence="1">
    <location>
        <begin position="51"/>
        <end position="60"/>
    </location>
</feature>
<keyword evidence="3" id="KW-1185">Reference proteome</keyword>
<evidence type="ECO:0008006" key="4">
    <source>
        <dbReference type="Google" id="ProtNLM"/>
    </source>
</evidence>
<dbReference type="EMBL" id="JAMQOS010000001">
    <property type="protein sequence ID" value="MDS0280868.1"/>
    <property type="molecule type" value="Genomic_DNA"/>
</dbReference>